<dbReference type="PRINTS" id="PR00385">
    <property type="entry name" value="P450"/>
</dbReference>
<dbReference type="OrthoDB" id="747409at2759"/>
<keyword evidence="4 8" id="KW-0479">Metal-binding</keyword>
<dbReference type="GO" id="GO:0020037">
    <property type="term" value="F:heme binding"/>
    <property type="evidence" value="ECO:0007669"/>
    <property type="project" value="InterPro"/>
</dbReference>
<dbReference type="FunFam" id="1.10.630.10:FF:000011">
    <property type="entry name" value="Cytochrome P450 83B1"/>
    <property type="match status" value="1"/>
</dbReference>
<dbReference type="PRINTS" id="PR00463">
    <property type="entry name" value="EP450I"/>
</dbReference>
<evidence type="ECO:0000256" key="9">
    <source>
        <dbReference type="RuleBase" id="RU000461"/>
    </source>
</evidence>
<evidence type="ECO:0000256" key="6">
    <source>
        <dbReference type="ARBA" id="ARBA00023004"/>
    </source>
</evidence>
<dbReference type="SUPFAM" id="SSF48264">
    <property type="entry name" value="Cytochrome P450"/>
    <property type="match status" value="1"/>
</dbReference>
<reference evidence="10" key="1">
    <citation type="submission" date="2017-07" db="EMBL/GenBank/DDBJ databases">
        <title>Taro Niue Genome Assembly and Annotation.</title>
        <authorList>
            <person name="Atibalentja N."/>
            <person name="Keating K."/>
            <person name="Fields C.J."/>
        </authorList>
    </citation>
    <scope>NUCLEOTIDE SEQUENCE</scope>
    <source>
        <strain evidence="10">Niue_2</strain>
        <tissue evidence="10">Leaf</tissue>
    </source>
</reference>
<evidence type="ECO:0000256" key="8">
    <source>
        <dbReference type="PIRSR" id="PIRSR602401-1"/>
    </source>
</evidence>
<keyword evidence="6 8" id="KW-0408">Iron</keyword>
<dbReference type="InterPro" id="IPR036396">
    <property type="entry name" value="Cyt_P450_sf"/>
</dbReference>
<evidence type="ECO:0000313" key="10">
    <source>
        <dbReference type="EMBL" id="MQL85236.1"/>
    </source>
</evidence>
<keyword evidence="11" id="KW-1185">Reference proteome</keyword>
<dbReference type="PROSITE" id="PS00086">
    <property type="entry name" value="CYTOCHROME_P450"/>
    <property type="match status" value="1"/>
</dbReference>
<dbReference type="Proteomes" id="UP000652761">
    <property type="component" value="Unassembled WGS sequence"/>
</dbReference>
<dbReference type="Pfam" id="PF00067">
    <property type="entry name" value="p450"/>
    <property type="match status" value="1"/>
</dbReference>
<keyword evidence="7 9" id="KW-0503">Monooxygenase</keyword>
<evidence type="ECO:0000256" key="7">
    <source>
        <dbReference type="ARBA" id="ARBA00023033"/>
    </source>
</evidence>
<proteinExistence type="inferred from homology"/>
<sequence>MAASIITEVAGEFFQQPQLILTALLFLLMALYLIKSQNPPTTGRLPPRPPSLPILGNLHQLGELPHRSLRDLANKHGPVMHLMMGRIPTLVVSSPELAEEVLKTHDVVFAHRPPLVATRRFSYGGVGIAFTPYDEQWRKVRKISTSEIFSNMRVQSFRPIREEEVGILVKTIARAAALGSAVNLTETSLCYFNNVTCRQVFGRRSSAEGECGRSKFHDQLIEALTLLGGFCAGDFFPSMEWLNRFNGVQGRLDKTFFEIDSFLEEEIEKHRAAGAAAAANDFISTLLRLQNDPSVGFPITKGRIKAILVDAFFGGTDTSAATVEWGMTELMRHPAAMRKAQEEVRRAVGEKNRVEESDLHQLHYLKLVIKETLRLHPPIPLLLPRESVEECKIGGYHVPARTRVIVNAWAVAVDASYWGEDAEGFRPERFEGSGVQYKGQDFQLLPFGSGRRICPGIALGTAAVELAFANLLRCFDWEPLEEGKKGEDMDVEESFGLVVTRKTPLLLRAKPVPAS</sequence>
<dbReference type="CDD" id="cd11072">
    <property type="entry name" value="CYP71-like"/>
    <property type="match status" value="1"/>
</dbReference>
<protein>
    <recommendedName>
        <fullName evidence="12">Cytochrome P450</fullName>
    </recommendedName>
</protein>
<evidence type="ECO:0000256" key="4">
    <source>
        <dbReference type="ARBA" id="ARBA00022723"/>
    </source>
</evidence>
<organism evidence="10 11">
    <name type="scientific">Colocasia esculenta</name>
    <name type="common">Wild taro</name>
    <name type="synonym">Arum esculentum</name>
    <dbReference type="NCBI Taxonomy" id="4460"/>
    <lineage>
        <taxon>Eukaryota</taxon>
        <taxon>Viridiplantae</taxon>
        <taxon>Streptophyta</taxon>
        <taxon>Embryophyta</taxon>
        <taxon>Tracheophyta</taxon>
        <taxon>Spermatophyta</taxon>
        <taxon>Magnoliopsida</taxon>
        <taxon>Liliopsida</taxon>
        <taxon>Araceae</taxon>
        <taxon>Aroideae</taxon>
        <taxon>Colocasieae</taxon>
        <taxon>Colocasia</taxon>
    </lineage>
</organism>
<name>A0A843US51_COLES</name>
<gene>
    <name evidence="10" type="ORF">Taro_017756</name>
</gene>
<dbReference type="InterPro" id="IPR001128">
    <property type="entry name" value="Cyt_P450"/>
</dbReference>
<dbReference type="PANTHER" id="PTHR47955:SF19">
    <property type="entry name" value="CYTOCHROME P450 71A9-LIKE ISOFORM X1"/>
    <property type="match status" value="1"/>
</dbReference>
<dbReference type="GO" id="GO:0005506">
    <property type="term" value="F:iron ion binding"/>
    <property type="evidence" value="ECO:0007669"/>
    <property type="project" value="InterPro"/>
</dbReference>
<dbReference type="PANTHER" id="PTHR47955">
    <property type="entry name" value="CYTOCHROME P450 FAMILY 71 PROTEIN"/>
    <property type="match status" value="1"/>
</dbReference>
<comment type="cofactor">
    <cofactor evidence="1 8">
        <name>heme</name>
        <dbReference type="ChEBI" id="CHEBI:30413"/>
    </cofactor>
</comment>
<comment type="caution">
    <text evidence="10">The sequence shown here is derived from an EMBL/GenBank/DDBJ whole genome shotgun (WGS) entry which is preliminary data.</text>
</comment>
<evidence type="ECO:0000256" key="5">
    <source>
        <dbReference type="ARBA" id="ARBA00023002"/>
    </source>
</evidence>
<dbReference type="AlphaFoldDB" id="A0A843US51"/>
<evidence type="ECO:0000256" key="3">
    <source>
        <dbReference type="ARBA" id="ARBA00022617"/>
    </source>
</evidence>
<keyword evidence="3 8" id="KW-0349">Heme</keyword>
<evidence type="ECO:0000256" key="1">
    <source>
        <dbReference type="ARBA" id="ARBA00001971"/>
    </source>
</evidence>
<evidence type="ECO:0008006" key="12">
    <source>
        <dbReference type="Google" id="ProtNLM"/>
    </source>
</evidence>
<evidence type="ECO:0000313" key="11">
    <source>
        <dbReference type="Proteomes" id="UP000652761"/>
    </source>
</evidence>
<comment type="similarity">
    <text evidence="2 9">Belongs to the cytochrome P450 family.</text>
</comment>
<feature type="binding site" description="axial binding residue" evidence="8">
    <location>
        <position position="454"/>
    </location>
    <ligand>
        <name>heme</name>
        <dbReference type="ChEBI" id="CHEBI:30413"/>
    </ligand>
    <ligandPart>
        <name>Fe</name>
        <dbReference type="ChEBI" id="CHEBI:18248"/>
    </ligandPart>
</feature>
<accession>A0A843US51</accession>
<evidence type="ECO:0000256" key="2">
    <source>
        <dbReference type="ARBA" id="ARBA00010617"/>
    </source>
</evidence>
<dbReference type="GO" id="GO:0004497">
    <property type="term" value="F:monooxygenase activity"/>
    <property type="evidence" value="ECO:0007669"/>
    <property type="project" value="UniProtKB-KW"/>
</dbReference>
<dbReference type="InterPro" id="IPR002401">
    <property type="entry name" value="Cyt_P450_E_grp-I"/>
</dbReference>
<dbReference type="InterPro" id="IPR017972">
    <property type="entry name" value="Cyt_P450_CS"/>
</dbReference>
<dbReference type="SMR" id="A0A843US51"/>
<dbReference type="GO" id="GO:0016705">
    <property type="term" value="F:oxidoreductase activity, acting on paired donors, with incorporation or reduction of molecular oxygen"/>
    <property type="evidence" value="ECO:0007669"/>
    <property type="project" value="InterPro"/>
</dbReference>
<keyword evidence="5 9" id="KW-0560">Oxidoreductase</keyword>
<dbReference type="EMBL" id="NMUH01000815">
    <property type="protein sequence ID" value="MQL85236.1"/>
    <property type="molecule type" value="Genomic_DNA"/>
</dbReference>
<dbReference type="Gene3D" id="1.10.630.10">
    <property type="entry name" value="Cytochrome P450"/>
    <property type="match status" value="1"/>
</dbReference>